<dbReference type="InterPro" id="IPR004117">
    <property type="entry name" value="7tm6_olfct_rcpt"/>
</dbReference>
<evidence type="ECO:0000313" key="12">
    <source>
        <dbReference type="RefSeq" id="XP_030374342.1"/>
    </source>
</evidence>
<dbReference type="Pfam" id="PF02949">
    <property type="entry name" value="7tm_6"/>
    <property type="match status" value="1"/>
</dbReference>
<keyword evidence="6 10" id="KW-1133">Transmembrane helix</keyword>
<dbReference type="OrthoDB" id="6765072at2759"/>
<dbReference type="RefSeq" id="XP_030374342.1">
    <property type="nucleotide sequence ID" value="XM_030518482.1"/>
</dbReference>
<dbReference type="GO" id="GO:0005549">
    <property type="term" value="F:odorant binding"/>
    <property type="evidence" value="ECO:0007669"/>
    <property type="project" value="InterPro"/>
</dbReference>
<dbReference type="Proteomes" id="UP000504634">
    <property type="component" value="Unplaced"/>
</dbReference>
<evidence type="ECO:0000256" key="4">
    <source>
        <dbReference type="ARBA" id="ARBA00022692"/>
    </source>
</evidence>
<keyword evidence="8" id="KW-0675">Receptor</keyword>
<protein>
    <submittedName>
        <fullName evidence="12">Odorant receptor 88a-like</fullName>
    </submittedName>
</protein>
<dbReference type="GeneID" id="115623892"/>
<dbReference type="GO" id="GO:0007165">
    <property type="term" value="P:signal transduction"/>
    <property type="evidence" value="ECO:0007669"/>
    <property type="project" value="UniProtKB-KW"/>
</dbReference>
<reference evidence="12" key="1">
    <citation type="submission" date="2025-08" db="UniProtKB">
        <authorList>
            <consortium name="RefSeq"/>
        </authorList>
    </citation>
    <scope>IDENTIFICATION</scope>
    <source>
        <strain evidence="12">11010-0011.00</strain>
        <tissue evidence="12">Whole body</tissue>
    </source>
</reference>
<evidence type="ECO:0000256" key="9">
    <source>
        <dbReference type="ARBA" id="ARBA00023224"/>
    </source>
</evidence>
<dbReference type="PANTHER" id="PTHR21137:SF35">
    <property type="entry name" value="ODORANT RECEPTOR 19A-RELATED"/>
    <property type="match status" value="1"/>
</dbReference>
<evidence type="ECO:0000256" key="3">
    <source>
        <dbReference type="ARBA" id="ARBA00022606"/>
    </source>
</evidence>
<dbReference type="PANTHER" id="PTHR21137">
    <property type="entry name" value="ODORANT RECEPTOR"/>
    <property type="match status" value="1"/>
</dbReference>
<feature type="transmembrane region" description="Helical" evidence="10">
    <location>
        <begin position="48"/>
        <end position="67"/>
    </location>
</feature>
<comment type="subcellular location">
    <subcellularLocation>
        <location evidence="1">Cell membrane</location>
        <topology evidence="1">Multi-pass membrane protein</topology>
    </subcellularLocation>
</comment>
<keyword evidence="11" id="KW-1185">Reference proteome</keyword>
<evidence type="ECO:0000256" key="10">
    <source>
        <dbReference type="SAM" id="Phobius"/>
    </source>
</evidence>
<evidence type="ECO:0000256" key="2">
    <source>
        <dbReference type="ARBA" id="ARBA00022475"/>
    </source>
</evidence>
<evidence type="ECO:0000313" key="11">
    <source>
        <dbReference type="Proteomes" id="UP000504634"/>
    </source>
</evidence>
<keyword evidence="2" id="KW-1003">Cell membrane</keyword>
<dbReference type="GO" id="GO:0005886">
    <property type="term" value="C:plasma membrane"/>
    <property type="evidence" value="ECO:0007669"/>
    <property type="project" value="UniProtKB-SubCell"/>
</dbReference>
<dbReference type="GO" id="GO:0004984">
    <property type="term" value="F:olfactory receptor activity"/>
    <property type="evidence" value="ECO:0007669"/>
    <property type="project" value="InterPro"/>
</dbReference>
<keyword evidence="7 10" id="KW-0472">Membrane</keyword>
<organism evidence="11 12">
    <name type="scientific">Drosophila lebanonensis</name>
    <name type="common">Fruit fly</name>
    <name type="synonym">Scaptodrosophila lebanonensis</name>
    <dbReference type="NCBI Taxonomy" id="7225"/>
    <lineage>
        <taxon>Eukaryota</taxon>
        <taxon>Metazoa</taxon>
        <taxon>Ecdysozoa</taxon>
        <taxon>Arthropoda</taxon>
        <taxon>Hexapoda</taxon>
        <taxon>Insecta</taxon>
        <taxon>Pterygota</taxon>
        <taxon>Neoptera</taxon>
        <taxon>Endopterygota</taxon>
        <taxon>Diptera</taxon>
        <taxon>Brachycera</taxon>
        <taxon>Muscomorpha</taxon>
        <taxon>Ephydroidea</taxon>
        <taxon>Drosophilidae</taxon>
        <taxon>Scaptodrosophila</taxon>
    </lineage>
</organism>
<gene>
    <name evidence="12" type="primary">LOC115623892</name>
</gene>
<evidence type="ECO:0000256" key="8">
    <source>
        <dbReference type="ARBA" id="ARBA00023170"/>
    </source>
</evidence>
<evidence type="ECO:0000256" key="1">
    <source>
        <dbReference type="ARBA" id="ARBA00004651"/>
    </source>
</evidence>
<name>A0A6J2TH39_DROLE</name>
<evidence type="ECO:0000256" key="6">
    <source>
        <dbReference type="ARBA" id="ARBA00022989"/>
    </source>
</evidence>
<feature type="transmembrane region" description="Helical" evidence="10">
    <location>
        <begin position="73"/>
        <end position="91"/>
    </location>
</feature>
<keyword evidence="4 10" id="KW-0812">Transmembrane</keyword>
<proteinExistence type="predicted"/>
<dbReference type="AlphaFoldDB" id="A0A6J2TH39"/>
<keyword evidence="5" id="KW-0552">Olfaction</keyword>
<evidence type="ECO:0000256" key="7">
    <source>
        <dbReference type="ARBA" id="ARBA00023136"/>
    </source>
</evidence>
<accession>A0A6J2TH39</accession>
<sequence length="170" mass="19589">MDSIDATSSMTETFEAQQQFFKHITSLLRRQQRIHQLNAKFNAISKNCFLVGDFIAAGSLCFLLFAITETKDVMLIVQYVLPTMGLILFTLDQCYHGAQLEEASKNLETVVYNHNWYEGSKKYRKLIILSLGYSQQTIKLNAYGMMDVNMVHFTHIMRTAYNLLAFLKSH</sequence>
<keyword evidence="9" id="KW-0807">Transducer</keyword>
<keyword evidence="3" id="KW-0716">Sensory transduction</keyword>
<evidence type="ECO:0000256" key="5">
    <source>
        <dbReference type="ARBA" id="ARBA00022725"/>
    </source>
</evidence>